<evidence type="ECO:0000313" key="1">
    <source>
        <dbReference type="EMBL" id="RZB56077.1"/>
    </source>
</evidence>
<keyword evidence="2" id="KW-1185">Reference proteome</keyword>
<accession>A0A445G4F2</accession>
<dbReference type="AlphaFoldDB" id="A0A445G4F2"/>
<dbReference type="PANTHER" id="PTHR37610:SF40">
    <property type="entry name" value="OS01G0909600 PROTEIN"/>
    <property type="match status" value="1"/>
</dbReference>
<dbReference type="Pfam" id="PF14223">
    <property type="entry name" value="Retrotran_gag_2"/>
    <property type="match status" value="1"/>
</dbReference>
<gene>
    <name evidence="1" type="ORF">D0Y65_045354</name>
</gene>
<dbReference type="EMBL" id="QZWG01000017">
    <property type="protein sequence ID" value="RZB56077.1"/>
    <property type="molecule type" value="Genomic_DNA"/>
</dbReference>
<organism evidence="1 2">
    <name type="scientific">Glycine soja</name>
    <name type="common">Wild soybean</name>
    <dbReference type="NCBI Taxonomy" id="3848"/>
    <lineage>
        <taxon>Eukaryota</taxon>
        <taxon>Viridiplantae</taxon>
        <taxon>Streptophyta</taxon>
        <taxon>Embryophyta</taxon>
        <taxon>Tracheophyta</taxon>
        <taxon>Spermatophyta</taxon>
        <taxon>Magnoliopsida</taxon>
        <taxon>eudicotyledons</taxon>
        <taxon>Gunneridae</taxon>
        <taxon>Pentapetalae</taxon>
        <taxon>rosids</taxon>
        <taxon>fabids</taxon>
        <taxon>Fabales</taxon>
        <taxon>Fabaceae</taxon>
        <taxon>Papilionoideae</taxon>
        <taxon>50 kb inversion clade</taxon>
        <taxon>NPAAA clade</taxon>
        <taxon>indigoferoid/millettioid clade</taxon>
        <taxon>Phaseoleae</taxon>
        <taxon>Glycine</taxon>
        <taxon>Glycine subgen. Soja</taxon>
    </lineage>
</organism>
<evidence type="ECO:0008006" key="3">
    <source>
        <dbReference type="Google" id="ProtNLM"/>
    </source>
</evidence>
<proteinExistence type="predicted"/>
<comment type="caution">
    <text evidence="1">The sequence shown here is derived from an EMBL/GenBank/DDBJ whole genome shotgun (WGS) entry which is preliminary data.</text>
</comment>
<dbReference type="PANTHER" id="PTHR37610">
    <property type="entry name" value="CCHC-TYPE DOMAIN-CONTAINING PROTEIN"/>
    <property type="match status" value="1"/>
</dbReference>
<dbReference type="Proteomes" id="UP000289340">
    <property type="component" value="Chromosome 17"/>
</dbReference>
<evidence type="ECO:0000313" key="2">
    <source>
        <dbReference type="Proteomes" id="UP000289340"/>
    </source>
</evidence>
<sequence>MAEDHSSSHILPSGATSFPGVPFAVATAITLALGGRSKLSFIDENSSPPDEASPYHESWLSKDQKVRSWILNSMSPHLAEIFSYSDSATQLWTTVRDMYGQQYNSARIFELQQDIVNLQQSGKPFVQLLGNLKRRWNELEVHRPHTVDAAILCKCVEEDKIFQLLASPGPEYEDLHSHILMSPELLSLLFVCSTIQREEARKKVMNAKNKSKLFDTHAYTSIYIVYLDSNFTSCGTSTFFLLLRITPPCEYTHSI</sequence>
<name>A0A445G4F2_GLYSO</name>
<reference evidence="1 2" key="1">
    <citation type="submission" date="2018-09" db="EMBL/GenBank/DDBJ databases">
        <title>A high-quality reference genome of wild soybean provides a powerful tool to mine soybean genomes.</title>
        <authorList>
            <person name="Xie M."/>
            <person name="Chung C.Y.L."/>
            <person name="Li M.-W."/>
            <person name="Wong F.-L."/>
            <person name="Chan T.-F."/>
            <person name="Lam H.-M."/>
        </authorList>
    </citation>
    <scope>NUCLEOTIDE SEQUENCE [LARGE SCALE GENOMIC DNA]</scope>
    <source>
        <strain evidence="2">cv. W05</strain>
        <tissue evidence="1">Hypocotyl of etiolated seedlings</tissue>
    </source>
</reference>
<protein>
    <recommendedName>
        <fullName evidence="3">UBN2_3 domain-containing protein</fullName>
    </recommendedName>
</protein>